<accession>A0A498KCB3</accession>
<dbReference type="EMBL" id="RDQH01000328">
    <property type="protein sequence ID" value="RXI05809.1"/>
    <property type="molecule type" value="Genomic_DNA"/>
</dbReference>
<evidence type="ECO:0000313" key="2">
    <source>
        <dbReference type="Proteomes" id="UP000290289"/>
    </source>
</evidence>
<dbReference type="Proteomes" id="UP000290289">
    <property type="component" value="Chromosome 2"/>
</dbReference>
<proteinExistence type="predicted"/>
<gene>
    <name evidence="1" type="ORF">DVH24_017851</name>
</gene>
<name>A0A498KCB3_MALDO</name>
<sequence length="158" mass="17516">MIDTTKHNISFNSSHVIIRLAETENRDRELLIPVADYGDEDASSKPSSSSSSSYRTGCCDPISSSDHYLYGGASCTIGSRRGSFLHQKDAKKFGSKRRSFEVLKNALKNGSRRDSKQKEAIDKKVDKIQKVTSVIRNSPETDIVKSKNVSKCPEDLIS</sequence>
<organism evidence="1 2">
    <name type="scientific">Malus domestica</name>
    <name type="common">Apple</name>
    <name type="synonym">Pyrus malus</name>
    <dbReference type="NCBI Taxonomy" id="3750"/>
    <lineage>
        <taxon>Eukaryota</taxon>
        <taxon>Viridiplantae</taxon>
        <taxon>Streptophyta</taxon>
        <taxon>Embryophyta</taxon>
        <taxon>Tracheophyta</taxon>
        <taxon>Spermatophyta</taxon>
        <taxon>Magnoliopsida</taxon>
        <taxon>eudicotyledons</taxon>
        <taxon>Gunneridae</taxon>
        <taxon>Pentapetalae</taxon>
        <taxon>rosids</taxon>
        <taxon>fabids</taxon>
        <taxon>Rosales</taxon>
        <taxon>Rosaceae</taxon>
        <taxon>Amygdaloideae</taxon>
        <taxon>Maleae</taxon>
        <taxon>Malus</taxon>
    </lineage>
</organism>
<evidence type="ECO:0000313" key="1">
    <source>
        <dbReference type="EMBL" id="RXI05809.1"/>
    </source>
</evidence>
<comment type="caution">
    <text evidence="1">The sequence shown here is derived from an EMBL/GenBank/DDBJ whole genome shotgun (WGS) entry which is preliminary data.</text>
</comment>
<keyword evidence="2" id="KW-1185">Reference proteome</keyword>
<protein>
    <submittedName>
        <fullName evidence="1">Uncharacterized protein</fullName>
    </submittedName>
</protein>
<reference evidence="1 2" key="1">
    <citation type="submission" date="2018-10" db="EMBL/GenBank/DDBJ databases">
        <title>A high-quality apple genome assembly.</title>
        <authorList>
            <person name="Hu J."/>
        </authorList>
    </citation>
    <scope>NUCLEOTIDE SEQUENCE [LARGE SCALE GENOMIC DNA]</scope>
    <source>
        <strain evidence="2">cv. HFTH1</strain>
        <tissue evidence="1">Young leaf</tissue>
    </source>
</reference>
<dbReference type="AlphaFoldDB" id="A0A498KCB3"/>